<reference evidence="3" key="1">
    <citation type="submission" date="2019-02" db="EMBL/GenBank/DDBJ databases">
        <title>Glaciihabitans arcticus sp. nov., a psychrotolerant bacterium isolated from polar soil.</title>
        <authorList>
            <person name="Dahal R.H."/>
        </authorList>
    </citation>
    <scope>NUCLEOTIDE SEQUENCE [LARGE SCALE GENOMIC DNA]</scope>
    <source>
        <strain evidence="3">RP-3-7</strain>
    </source>
</reference>
<evidence type="ECO:0000313" key="2">
    <source>
        <dbReference type="EMBL" id="TBN56334.1"/>
    </source>
</evidence>
<protein>
    <submittedName>
        <fullName evidence="2">FHA domain-containing protein</fullName>
    </submittedName>
</protein>
<organism evidence="2 3">
    <name type="scientific">Glaciihabitans arcticus</name>
    <dbReference type="NCBI Taxonomy" id="2668039"/>
    <lineage>
        <taxon>Bacteria</taxon>
        <taxon>Bacillati</taxon>
        <taxon>Actinomycetota</taxon>
        <taxon>Actinomycetes</taxon>
        <taxon>Micrococcales</taxon>
        <taxon>Microbacteriaceae</taxon>
        <taxon>Glaciihabitans</taxon>
    </lineage>
</organism>
<dbReference type="EMBL" id="SISG01000001">
    <property type="protein sequence ID" value="TBN56334.1"/>
    <property type="molecule type" value="Genomic_DNA"/>
</dbReference>
<dbReference type="AlphaFoldDB" id="A0A4Q9GQQ2"/>
<keyword evidence="3" id="KW-1185">Reference proteome</keyword>
<proteinExistence type="predicted"/>
<dbReference type="Proteomes" id="UP000294194">
    <property type="component" value="Unassembled WGS sequence"/>
</dbReference>
<dbReference type="InterPro" id="IPR008984">
    <property type="entry name" value="SMAD_FHA_dom_sf"/>
</dbReference>
<comment type="caution">
    <text evidence="2">The sequence shown here is derived from an EMBL/GenBank/DDBJ whole genome shotgun (WGS) entry which is preliminary data.</text>
</comment>
<accession>A0A4Q9GQQ2</accession>
<feature type="region of interest" description="Disordered" evidence="1">
    <location>
        <begin position="1"/>
        <end position="42"/>
    </location>
</feature>
<dbReference type="RefSeq" id="WP_130980444.1">
    <property type="nucleotide sequence ID" value="NZ_SISG01000001.1"/>
</dbReference>
<gene>
    <name evidence="2" type="ORF">EYE40_02385</name>
</gene>
<evidence type="ECO:0000256" key="1">
    <source>
        <dbReference type="SAM" id="MobiDB-lite"/>
    </source>
</evidence>
<sequence length="182" mass="19171">MHPEDDDDTRSSSGVPAHSWVDPDLEDTRIGPAVGLLPGSIEPEPSHVQPVYSFRIGVEGERIALDRPVIIGRRPAAPRIPFPLPPRLVSVVSPTSEVSSTHLELRQVGASVVATDQRSTNGSVVVIPGSAPRQLRQGESLVVTPGTLIDIGDGNRLEVLSPRVVAPPVPSGVDVTARGSAQ</sequence>
<dbReference type="Gene3D" id="2.60.200.20">
    <property type="match status" value="1"/>
</dbReference>
<evidence type="ECO:0000313" key="3">
    <source>
        <dbReference type="Proteomes" id="UP000294194"/>
    </source>
</evidence>
<dbReference type="SUPFAM" id="SSF49879">
    <property type="entry name" value="SMAD/FHA domain"/>
    <property type="match status" value="1"/>
</dbReference>
<dbReference type="CDD" id="cd00060">
    <property type="entry name" value="FHA"/>
    <property type="match status" value="1"/>
</dbReference>
<name>A0A4Q9GQQ2_9MICO</name>